<gene>
    <name evidence="3" type="ORF">IFR04_007183</name>
</gene>
<feature type="domain" description="Phosphoribosyltransferase" evidence="2">
    <location>
        <begin position="15"/>
        <end position="64"/>
    </location>
</feature>
<dbReference type="InterPro" id="IPR000836">
    <property type="entry name" value="PRTase_dom"/>
</dbReference>
<comment type="caution">
    <text evidence="3">The sequence shown here is derived from an EMBL/GenBank/DDBJ whole genome shotgun (WGS) entry which is preliminary data.</text>
</comment>
<organism evidence="3 4">
    <name type="scientific">Cadophora malorum</name>
    <dbReference type="NCBI Taxonomy" id="108018"/>
    <lineage>
        <taxon>Eukaryota</taxon>
        <taxon>Fungi</taxon>
        <taxon>Dikarya</taxon>
        <taxon>Ascomycota</taxon>
        <taxon>Pezizomycotina</taxon>
        <taxon>Leotiomycetes</taxon>
        <taxon>Helotiales</taxon>
        <taxon>Ploettnerulaceae</taxon>
        <taxon>Cadophora</taxon>
    </lineage>
</organism>
<sequence length="90" mass="9716">MFVHTHRASDLKSDHLQNQNTILLVDPVINNGATIVEFVKRINRLGSGARIVVITGVAQKESVAENGPLPIIGKGGTDTGNRLFNTTRPD</sequence>
<dbReference type="Gene3D" id="3.40.50.2020">
    <property type="match status" value="1"/>
</dbReference>
<reference evidence="3" key="1">
    <citation type="submission" date="2021-02" db="EMBL/GenBank/DDBJ databases">
        <title>Genome sequence Cadophora malorum strain M34.</title>
        <authorList>
            <person name="Stefanovic E."/>
            <person name="Vu D."/>
            <person name="Scully C."/>
            <person name="Dijksterhuis J."/>
            <person name="Roader J."/>
            <person name="Houbraken J."/>
        </authorList>
    </citation>
    <scope>NUCLEOTIDE SEQUENCE</scope>
    <source>
        <strain evidence="3">M34</strain>
    </source>
</reference>
<dbReference type="SUPFAM" id="SSF53271">
    <property type="entry name" value="PRTase-like"/>
    <property type="match status" value="1"/>
</dbReference>
<dbReference type="InterPro" id="IPR029057">
    <property type="entry name" value="PRTase-like"/>
</dbReference>
<accession>A0A8H7WAI7</accession>
<keyword evidence="4" id="KW-1185">Reference proteome</keyword>
<dbReference type="Proteomes" id="UP000664132">
    <property type="component" value="Unassembled WGS sequence"/>
</dbReference>
<evidence type="ECO:0000313" key="4">
    <source>
        <dbReference type="Proteomes" id="UP000664132"/>
    </source>
</evidence>
<dbReference type="CDD" id="cd06223">
    <property type="entry name" value="PRTases_typeI"/>
    <property type="match status" value="1"/>
</dbReference>
<feature type="region of interest" description="Disordered" evidence="1">
    <location>
        <begin position="66"/>
        <end position="90"/>
    </location>
</feature>
<protein>
    <recommendedName>
        <fullName evidence="2">Phosphoribosyltransferase domain-containing protein</fullName>
    </recommendedName>
</protein>
<evidence type="ECO:0000259" key="2">
    <source>
        <dbReference type="Pfam" id="PF14681"/>
    </source>
</evidence>
<dbReference type="AlphaFoldDB" id="A0A8H7WAI7"/>
<dbReference type="Pfam" id="PF14681">
    <property type="entry name" value="UPRTase"/>
    <property type="match status" value="1"/>
</dbReference>
<evidence type="ECO:0000313" key="3">
    <source>
        <dbReference type="EMBL" id="KAG4419683.1"/>
    </source>
</evidence>
<dbReference type="EMBL" id="JAFJYH010000100">
    <property type="protein sequence ID" value="KAG4419683.1"/>
    <property type="molecule type" value="Genomic_DNA"/>
</dbReference>
<proteinExistence type="predicted"/>
<name>A0A8H7WAI7_9HELO</name>
<evidence type="ECO:0000256" key="1">
    <source>
        <dbReference type="SAM" id="MobiDB-lite"/>
    </source>
</evidence>
<dbReference type="OrthoDB" id="5416609at2759"/>
<feature type="compositionally biased region" description="Polar residues" evidence="1">
    <location>
        <begin position="79"/>
        <end position="90"/>
    </location>
</feature>